<gene>
    <name evidence="2" type="ORF">CLCY_8c00750</name>
</gene>
<dbReference type="OrthoDB" id="9806902at2"/>
<dbReference type="PATRIC" id="fig|1121307.3.peg.2530"/>
<evidence type="ECO:0000313" key="2">
    <source>
        <dbReference type="EMBL" id="KMT23338.1"/>
    </source>
</evidence>
<dbReference type="STRING" id="1121307.CLCY_8c00750"/>
<dbReference type="InterPro" id="IPR022742">
    <property type="entry name" value="Hydrolase_4"/>
</dbReference>
<accession>A0A0J8DGM5</accession>
<dbReference type="GO" id="GO:0016787">
    <property type="term" value="F:hydrolase activity"/>
    <property type="evidence" value="ECO:0007669"/>
    <property type="project" value="UniProtKB-KW"/>
</dbReference>
<proteinExistence type="predicted"/>
<comment type="caution">
    <text evidence="2">The sequence shown here is derived from an EMBL/GenBank/DDBJ whole genome shotgun (WGS) entry which is preliminary data.</text>
</comment>
<dbReference type="SUPFAM" id="SSF53474">
    <property type="entry name" value="alpha/beta-Hydrolases"/>
    <property type="match status" value="1"/>
</dbReference>
<dbReference type="RefSeq" id="WP_048569154.1">
    <property type="nucleotide sequence ID" value="NZ_LFVU01000001.1"/>
</dbReference>
<sequence>MRISYEFNSFDEVVVKGYKWIEENVKPNLIVVISHGMAERIERYDEFARFLLSNNIFVYGHSHRGHGLTSKSKEELGYLGVDGWNRMREDLKYAIEMAKKDYPDAKIILLGHSMGSFLARDFIIENSKLIDGLILSGTGFYGNFKLRFGSIITRLITKRKGELYKSKIIDKLVFGNNNSKISSPKTKFDWISRSEKAVQEYLKDPYCGNIHPSSFFFEFFTNLQRLLYESSFEEKNNNLKIFILSGDKDPIGFYGKGVNKTIDFYKSHEFKVEFTLYTDGRHEMLHEINKEEVYNDLLKWIKNI</sequence>
<feature type="domain" description="Serine aminopeptidase S33" evidence="1">
    <location>
        <begin position="26"/>
        <end position="288"/>
    </location>
</feature>
<dbReference type="Proteomes" id="UP000036756">
    <property type="component" value="Unassembled WGS sequence"/>
</dbReference>
<organism evidence="2 3">
    <name type="scientific">Clostridium cylindrosporum DSM 605</name>
    <dbReference type="NCBI Taxonomy" id="1121307"/>
    <lineage>
        <taxon>Bacteria</taxon>
        <taxon>Bacillati</taxon>
        <taxon>Bacillota</taxon>
        <taxon>Clostridia</taxon>
        <taxon>Eubacteriales</taxon>
        <taxon>Clostridiaceae</taxon>
        <taxon>Clostridium</taxon>
    </lineage>
</organism>
<dbReference type="InterPro" id="IPR051044">
    <property type="entry name" value="MAG_DAG_Lipase"/>
</dbReference>
<keyword evidence="2" id="KW-0378">Hydrolase</keyword>
<protein>
    <submittedName>
        <fullName evidence="2">Alpha/beta hydrolase fold-containing protein</fullName>
    </submittedName>
</protein>
<dbReference type="AlphaFoldDB" id="A0A0J8DGM5"/>
<reference evidence="2 3" key="1">
    <citation type="submission" date="2015-06" db="EMBL/GenBank/DDBJ databases">
        <title>Draft genome sequence of the purine-degrading Clostridium cylindrosporum HC-1 (DSM 605).</title>
        <authorList>
            <person name="Poehlein A."/>
            <person name="Schiel-Bengelsdorf B."/>
            <person name="Bengelsdorf F."/>
            <person name="Daniel R."/>
            <person name="Duerre P."/>
        </authorList>
    </citation>
    <scope>NUCLEOTIDE SEQUENCE [LARGE SCALE GENOMIC DNA]</scope>
    <source>
        <strain evidence="2 3">DSM 605</strain>
    </source>
</reference>
<keyword evidence="3" id="KW-1185">Reference proteome</keyword>
<dbReference type="InterPro" id="IPR029058">
    <property type="entry name" value="AB_hydrolase_fold"/>
</dbReference>
<dbReference type="Pfam" id="PF12146">
    <property type="entry name" value="Hydrolase_4"/>
    <property type="match status" value="1"/>
</dbReference>
<dbReference type="EMBL" id="LFVU01000001">
    <property type="protein sequence ID" value="KMT23338.1"/>
    <property type="molecule type" value="Genomic_DNA"/>
</dbReference>
<name>A0A0J8DGM5_CLOCY</name>
<dbReference type="PANTHER" id="PTHR11614">
    <property type="entry name" value="PHOSPHOLIPASE-RELATED"/>
    <property type="match status" value="1"/>
</dbReference>
<evidence type="ECO:0000259" key="1">
    <source>
        <dbReference type="Pfam" id="PF12146"/>
    </source>
</evidence>
<dbReference type="Gene3D" id="3.40.50.1820">
    <property type="entry name" value="alpha/beta hydrolase"/>
    <property type="match status" value="1"/>
</dbReference>
<evidence type="ECO:0000313" key="3">
    <source>
        <dbReference type="Proteomes" id="UP000036756"/>
    </source>
</evidence>